<dbReference type="OrthoDB" id="9792554at2"/>
<dbReference type="PANTHER" id="PTHR39966">
    <property type="entry name" value="BLL2471 PROTEIN-RELATED"/>
    <property type="match status" value="1"/>
</dbReference>
<dbReference type="AlphaFoldDB" id="A0A495V8D3"/>
<dbReference type="Gene3D" id="1.20.120.520">
    <property type="entry name" value="nmb1532 protein domain like"/>
    <property type="match status" value="1"/>
</dbReference>
<sequence length="145" mass="16135">MTDSIATYMTDDHQRCDHLLAACERAISNGNWTRLAEQATEFSKALIDHFDMEEQILFPELVAVSPWASGPTGMMTMEHGQMRSLVEEFSEAVGAQDADACLGILETLHLLIQQHNSKEEGILYPMAEENLADQTPDILTRLQAA</sequence>
<dbReference type="PANTHER" id="PTHR39966:SF3">
    <property type="entry name" value="DUF438 DOMAIN-CONTAINING PROTEIN"/>
    <property type="match status" value="1"/>
</dbReference>
<comment type="caution">
    <text evidence="2">The sequence shown here is derived from an EMBL/GenBank/DDBJ whole genome shotgun (WGS) entry which is preliminary data.</text>
</comment>
<feature type="domain" description="Hemerythrin-like" evidence="1">
    <location>
        <begin position="6"/>
        <end position="127"/>
    </location>
</feature>
<dbReference type="Proteomes" id="UP000274556">
    <property type="component" value="Unassembled WGS sequence"/>
</dbReference>
<evidence type="ECO:0000259" key="1">
    <source>
        <dbReference type="Pfam" id="PF01814"/>
    </source>
</evidence>
<name>A0A495V8D3_9GAMM</name>
<keyword evidence="3" id="KW-1185">Reference proteome</keyword>
<accession>A0A495V8D3</accession>
<dbReference type="RefSeq" id="WP_120797250.1">
    <property type="nucleotide sequence ID" value="NZ_RBXL01000001.1"/>
</dbReference>
<dbReference type="InterPro" id="IPR012312">
    <property type="entry name" value="Hemerythrin-like"/>
</dbReference>
<proteinExistence type="predicted"/>
<protein>
    <submittedName>
        <fullName evidence="2">Hemerythrin-like domain-containing protein</fullName>
    </submittedName>
</protein>
<dbReference type="EMBL" id="RBXL01000001">
    <property type="protein sequence ID" value="RKT44873.1"/>
    <property type="molecule type" value="Genomic_DNA"/>
</dbReference>
<evidence type="ECO:0000313" key="3">
    <source>
        <dbReference type="Proteomes" id="UP000274556"/>
    </source>
</evidence>
<gene>
    <name evidence="2" type="ORF">BDD21_2277</name>
</gene>
<organism evidence="2 3">
    <name type="scientific">Thiocapsa rosea</name>
    <dbReference type="NCBI Taxonomy" id="69360"/>
    <lineage>
        <taxon>Bacteria</taxon>
        <taxon>Pseudomonadati</taxon>
        <taxon>Pseudomonadota</taxon>
        <taxon>Gammaproteobacteria</taxon>
        <taxon>Chromatiales</taxon>
        <taxon>Chromatiaceae</taxon>
        <taxon>Thiocapsa</taxon>
    </lineage>
</organism>
<dbReference type="GO" id="GO:0005886">
    <property type="term" value="C:plasma membrane"/>
    <property type="evidence" value="ECO:0007669"/>
    <property type="project" value="TreeGrafter"/>
</dbReference>
<reference evidence="2 3" key="1">
    <citation type="submission" date="2018-10" db="EMBL/GenBank/DDBJ databases">
        <title>Genomic Encyclopedia of Archaeal and Bacterial Type Strains, Phase II (KMG-II): from individual species to whole genera.</title>
        <authorList>
            <person name="Goeker M."/>
        </authorList>
    </citation>
    <scope>NUCLEOTIDE SEQUENCE [LARGE SCALE GENOMIC DNA]</scope>
    <source>
        <strain evidence="2 3">DSM 235</strain>
    </source>
</reference>
<dbReference type="Pfam" id="PF01814">
    <property type="entry name" value="Hemerythrin"/>
    <property type="match status" value="1"/>
</dbReference>
<evidence type="ECO:0000313" key="2">
    <source>
        <dbReference type="EMBL" id="RKT44873.1"/>
    </source>
</evidence>